<feature type="region of interest" description="Disordered" evidence="1">
    <location>
        <begin position="1"/>
        <end position="66"/>
    </location>
</feature>
<comment type="caution">
    <text evidence="2">The sequence shown here is derived from an EMBL/GenBank/DDBJ whole genome shotgun (WGS) entry which is preliminary data.</text>
</comment>
<accession>A0A8I3AEK8</accession>
<name>A0A8I3AEK8_VERLO</name>
<evidence type="ECO:0000313" key="3">
    <source>
        <dbReference type="Proteomes" id="UP000689129"/>
    </source>
</evidence>
<sequence>MDQQQQQQQQPQQPAQAQAQAPPTGGVHGPAGPCSKTLAWNNSLSSSRSSFCSSSSSRSKLPSNNT</sequence>
<feature type="compositionally biased region" description="Low complexity" evidence="1">
    <location>
        <begin position="43"/>
        <end position="66"/>
    </location>
</feature>
<organism evidence="2 3">
    <name type="scientific">Verticillium longisporum</name>
    <name type="common">Verticillium dahliae var. longisporum</name>
    <dbReference type="NCBI Taxonomy" id="100787"/>
    <lineage>
        <taxon>Eukaryota</taxon>
        <taxon>Fungi</taxon>
        <taxon>Dikarya</taxon>
        <taxon>Ascomycota</taxon>
        <taxon>Pezizomycotina</taxon>
        <taxon>Sordariomycetes</taxon>
        <taxon>Hypocreomycetidae</taxon>
        <taxon>Glomerellales</taxon>
        <taxon>Plectosphaerellaceae</taxon>
        <taxon>Verticillium</taxon>
    </lineage>
</organism>
<gene>
    <name evidence="2" type="ORF">HYQ45_018434</name>
</gene>
<feature type="compositionally biased region" description="Low complexity" evidence="1">
    <location>
        <begin position="1"/>
        <end position="23"/>
    </location>
</feature>
<protein>
    <submittedName>
        <fullName evidence="2">Uncharacterized protein</fullName>
    </submittedName>
</protein>
<dbReference type="EMBL" id="JAEMWZ010000761">
    <property type="protein sequence ID" value="KAG7106292.1"/>
    <property type="molecule type" value="Genomic_DNA"/>
</dbReference>
<evidence type="ECO:0000313" key="2">
    <source>
        <dbReference type="EMBL" id="KAG7106292.1"/>
    </source>
</evidence>
<dbReference type="AlphaFoldDB" id="A0A8I3AEK8"/>
<evidence type="ECO:0000256" key="1">
    <source>
        <dbReference type="SAM" id="MobiDB-lite"/>
    </source>
</evidence>
<proteinExistence type="predicted"/>
<dbReference type="Proteomes" id="UP000689129">
    <property type="component" value="Unassembled WGS sequence"/>
</dbReference>
<reference evidence="2" key="1">
    <citation type="journal article" date="2021" name="Mol. Plant Pathol.">
        <title>A 20-kb lineage-specific genomic region tames virulence in pathogenic amphidiploid Verticillium longisporum.</title>
        <authorList>
            <person name="Harting R."/>
            <person name="Starke J."/>
            <person name="Kusch H."/>
            <person name="Poggeler S."/>
            <person name="Maurus I."/>
            <person name="Schluter R."/>
            <person name="Landesfeind M."/>
            <person name="Bulla I."/>
            <person name="Nowrousian M."/>
            <person name="de Jonge R."/>
            <person name="Stahlhut G."/>
            <person name="Hoff K.J."/>
            <person name="Asshauer K.P."/>
            <person name="Thurmer A."/>
            <person name="Stanke M."/>
            <person name="Daniel R."/>
            <person name="Morgenstern B."/>
            <person name="Thomma B.P.H.J."/>
            <person name="Kronstad J.W."/>
            <person name="Braus-Stromeyer S.A."/>
            <person name="Braus G.H."/>
        </authorList>
    </citation>
    <scope>NUCLEOTIDE SEQUENCE</scope>
    <source>
        <strain evidence="2">Vl32</strain>
    </source>
</reference>